<dbReference type="PANTHER" id="PTHR24419:SF18">
    <property type="entry name" value="SERINE_THREONINE-PROTEIN KINASE HASPIN"/>
    <property type="match status" value="1"/>
</dbReference>
<evidence type="ECO:0000256" key="7">
    <source>
        <dbReference type="ARBA" id="ARBA00047899"/>
    </source>
</evidence>
<evidence type="ECO:0000256" key="3">
    <source>
        <dbReference type="ARBA" id="ARBA00022679"/>
    </source>
</evidence>
<proteinExistence type="predicted"/>
<dbReference type="PANTHER" id="PTHR24419">
    <property type="entry name" value="INTERLEUKIN-1 RECEPTOR-ASSOCIATED KINASE"/>
    <property type="match status" value="1"/>
</dbReference>
<reference evidence="10" key="1">
    <citation type="journal article" date="2014" name="Nat. Genet.">
        <title>Genome and transcriptome of the porcine whipworm Trichuris suis.</title>
        <authorList>
            <person name="Jex A.R."/>
            <person name="Nejsum P."/>
            <person name="Schwarz E.M."/>
            <person name="Hu L."/>
            <person name="Young N.D."/>
            <person name="Hall R.S."/>
            <person name="Korhonen P.K."/>
            <person name="Liao S."/>
            <person name="Thamsborg S."/>
            <person name="Xia J."/>
            <person name="Xu P."/>
            <person name="Wang S."/>
            <person name="Scheerlinck J.P."/>
            <person name="Hofmann A."/>
            <person name="Sternberg P.W."/>
            <person name="Wang J."/>
            <person name="Gasser R.B."/>
        </authorList>
    </citation>
    <scope>NUCLEOTIDE SEQUENCE [LARGE SCALE GENOMIC DNA]</scope>
    <source>
        <strain evidence="10">DCEP-RM93F</strain>
    </source>
</reference>
<evidence type="ECO:0000256" key="2">
    <source>
        <dbReference type="ARBA" id="ARBA00022527"/>
    </source>
</evidence>
<evidence type="ECO:0000256" key="4">
    <source>
        <dbReference type="ARBA" id="ARBA00022741"/>
    </source>
</evidence>
<feature type="non-terminal residue" evidence="10">
    <location>
        <position position="252"/>
    </location>
</feature>
<dbReference type="Gene3D" id="3.30.200.20">
    <property type="entry name" value="Phosphorylase Kinase, domain 1"/>
    <property type="match status" value="1"/>
</dbReference>
<evidence type="ECO:0000256" key="6">
    <source>
        <dbReference type="ARBA" id="ARBA00022840"/>
    </source>
</evidence>
<comment type="catalytic activity">
    <reaction evidence="8">
        <text>L-seryl-[protein] + ATP = O-phospho-L-seryl-[protein] + ADP + H(+)</text>
        <dbReference type="Rhea" id="RHEA:17989"/>
        <dbReference type="Rhea" id="RHEA-COMP:9863"/>
        <dbReference type="Rhea" id="RHEA-COMP:11604"/>
        <dbReference type="ChEBI" id="CHEBI:15378"/>
        <dbReference type="ChEBI" id="CHEBI:29999"/>
        <dbReference type="ChEBI" id="CHEBI:30616"/>
        <dbReference type="ChEBI" id="CHEBI:83421"/>
        <dbReference type="ChEBI" id="CHEBI:456216"/>
        <dbReference type="EC" id="2.7.11.1"/>
    </reaction>
</comment>
<keyword evidence="3" id="KW-0808">Transferase</keyword>
<evidence type="ECO:0000256" key="1">
    <source>
        <dbReference type="ARBA" id="ARBA00012513"/>
    </source>
</evidence>
<evidence type="ECO:0000256" key="5">
    <source>
        <dbReference type="ARBA" id="ARBA00022777"/>
    </source>
</evidence>
<dbReference type="GO" id="GO:0005524">
    <property type="term" value="F:ATP binding"/>
    <property type="evidence" value="ECO:0007669"/>
    <property type="project" value="UniProtKB-KW"/>
</dbReference>
<keyword evidence="6" id="KW-0067">ATP-binding</keyword>
<dbReference type="SUPFAM" id="SSF56112">
    <property type="entry name" value="Protein kinase-like (PK-like)"/>
    <property type="match status" value="1"/>
</dbReference>
<feature type="domain" description="Serine/threonine-protein kinase haspin C-terminal" evidence="9">
    <location>
        <begin position="148"/>
        <end position="233"/>
    </location>
</feature>
<protein>
    <recommendedName>
        <fullName evidence="1">non-specific serine/threonine protein kinase</fullName>
        <ecNumber evidence="1">2.7.11.1</ecNumber>
    </recommendedName>
</protein>
<dbReference type="GO" id="GO:0072354">
    <property type="term" value="F:histone H3T3 kinase activity"/>
    <property type="evidence" value="ECO:0007669"/>
    <property type="project" value="TreeGrafter"/>
</dbReference>
<evidence type="ECO:0000313" key="10">
    <source>
        <dbReference type="EMBL" id="KFD73250.1"/>
    </source>
</evidence>
<evidence type="ECO:0000259" key="9">
    <source>
        <dbReference type="SMART" id="SM01331"/>
    </source>
</evidence>
<dbReference type="Gene3D" id="1.10.510.10">
    <property type="entry name" value="Transferase(Phosphotransferase) domain 1"/>
    <property type="match status" value="1"/>
</dbReference>
<dbReference type="GO" id="GO:0000278">
    <property type="term" value="P:mitotic cell cycle"/>
    <property type="evidence" value="ECO:0007669"/>
    <property type="project" value="TreeGrafter"/>
</dbReference>
<sequence length="252" mass="29380">IRCIKGKYPRELLESWDNYALNGFGGHDRPDSYTEDQHYVVLFVEYAGDRCVTLQQFYLQTAKQPISVLRQVAVTLCILEKKYKFEHRDLHLGNILVRRAKTRSLNYIIDGQPFTIKLKGVRCFLMDFTLSRIEMGDKVHFINLSSISRMFSGEGDDHFDVYRSMRDVVGTSWANFNPKTNVLWLEYLIDYFSKTKCRGAQLPLVRKEHLLNIKRSVQMCISSEEVSFLKVLFPERHQQAPIMTADVLPTDQ</sequence>
<name>A0A085NUV4_9BILA</name>
<evidence type="ECO:0000256" key="8">
    <source>
        <dbReference type="ARBA" id="ARBA00048679"/>
    </source>
</evidence>
<dbReference type="EMBL" id="KL367474">
    <property type="protein sequence ID" value="KFD73250.1"/>
    <property type="molecule type" value="Genomic_DNA"/>
</dbReference>
<dbReference type="EC" id="2.7.11.1" evidence="1"/>
<dbReference type="SMART" id="SM01331">
    <property type="entry name" value="DUF3635"/>
    <property type="match status" value="1"/>
</dbReference>
<dbReference type="Pfam" id="PF12330">
    <property type="entry name" value="Haspin_kinase"/>
    <property type="match status" value="1"/>
</dbReference>
<dbReference type="InterPro" id="IPR024604">
    <property type="entry name" value="GSG2_C"/>
</dbReference>
<keyword evidence="5" id="KW-0418">Kinase</keyword>
<dbReference type="InterPro" id="IPR011009">
    <property type="entry name" value="Kinase-like_dom_sf"/>
</dbReference>
<gene>
    <name evidence="10" type="ORF">M514_14590</name>
</gene>
<organism evidence="10">
    <name type="scientific">Trichuris suis</name>
    <name type="common">pig whipworm</name>
    <dbReference type="NCBI Taxonomy" id="68888"/>
    <lineage>
        <taxon>Eukaryota</taxon>
        <taxon>Metazoa</taxon>
        <taxon>Ecdysozoa</taxon>
        <taxon>Nematoda</taxon>
        <taxon>Enoplea</taxon>
        <taxon>Dorylaimia</taxon>
        <taxon>Trichinellida</taxon>
        <taxon>Trichuridae</taxon>
        <taxon>Trichuris</taxon>
    </lineage>
</organism>
<dbReference type="GO" id="GO:0035556">
    <property type="term" value="P:intracellular signal transduction"/>
    <property type="evidence" value="ECO:0007669"/>
    <property type="project" value="TreeGrafter"/>
</dbReference>
<feature type="non-terminal residue" evidence="10">
    <location>
        <position position="1"/>
    </location>
</feature>
<accession>A0A085NUV4</accession>
<dbReference type="GO" id="GO:0005737">
    <property type="term" value="C:cytoplasm"/>
    <property type="evidence" value="ECO:0007669"/>
    <property type="project" value="TreeGrafter"/>
</dbReference>
<dbReference type="Proteomes" id="UP000030758">
    <property type="component" value="Unassembled WGS sequence"/>
</dbReference>
<comment type="catalytic activity">
    <reaction evidence="7">
        <text>L-threonyl-[protein] + ATP = O-phospho-L-threonyl-[protein] + ADP + H(+)</text>
        <dbReference type="Rhea" id="RHEA:46608"/>
        <dbReference type="Rhea" id="RHEA-COMP:11060"/>
        <dbReference type="Rhea" id="RHEA-COMP:11605"/>
        <dbReference type="ChEBI" id="CHEBI:15378"/>
        <dbReference type="ChEBI" id="CHEBI:30013"/>
        <dbReference type="ChEBI" id="CHEBI:30616"/>
        <dbReference type="ChEBI" id="CHEBI:61977"/>
        <dbReference type="ChEBI" id="CHEBI:456216"/>
        <dbReference type="EC" id="2.7.11.1"/>
    </reaction>
</comment>
<dbReference type="GO" id="GO:0005634">
    <property type="term" value="C:nucleus"/>
    <property type="evidence" value="ECO:0007669"/>
    <property type="project" value="TreeGrafter"/>
</dbReference>
<keyword evidence="4" id="KW-0547">Nucleotide-binding</keyword>
<dbReference type="AlphaFoldDB" id="A0A085NUV4"/>
<keyword evidence="2" id="KW-0723">Serine/threonine-protein kinase</keyword>